<dbReference type="GO" id="GO:0004659">
    <property type="term" value="F:prenyltransferase activity"/>
    <property type="evidence" value="ECO:0007669"/>
    <property type="project" value="TreeGrafter"/>
</dbReference>
<evidence type="ECO:0008006" key="3">
    <source>
        <dbReference type="Google" id="ProtNLM"/>
    </source>
</evidence>
<proteinExistence type="predicted"/>
<dbReference type="EMBL" id="JALNTZ010000004">
    <property type="protein sequence ID" value="KAJ3654719.1"/>
    <property type="molecule type" value="Genomic_DNA"/>
</dbReference>
<dbReference type="SUPFAM" id="SSF48576">
    <property type="entry name" value="Terpenoid synthases"/>
    <property type="match status" value="1"/>
</dbReference>
<comment type="caution">
    <text evidence="1">The sequence shown here is derived from an EMBL/GenBank/DDBJ whole genome shotgun (WGS) entry which is preliminary data.</text>
</comment>
<sequence length="418" mass="45708">MSFSKLSSVIVRRKCLPAITVAGVNFGNRKTFGTSNTLCTKLAQEKKPDWNRAVSEAEKIVGYPTSFLSLRWLLSDEIANVALHLRKLVGSNHPLLKTAKSLLYNGKNNMQAWGLIVLLISKAAGHSADIPELEQDKAAGVLHSQRALAEVTEMIRTSHLVHKGLVNLQAPLADASGDMMFGNKIALLSGDYLLSNSCAELANLRNQELVELMSSAVRDLAEAEFVGPRDKQNNPLPARPRSDIVEYKQFTDKTLEPLVVSEALGNARAEWTLRHVLNAGSLLGKSCQGTLKLAGHPLELQEQGYLFGKHLALAWQACLDREPFLPNVSGSFSLVSAPVMFTLQHDPTLYEEIEKGQESVDDVDYEVVRKAVLTGPGLEFTKKLQKEHSTAALEVLNQLPASDARTALANIIAAMQDL</sequence>
<dbReference type="PANTHER" id="PTHR12001">
    <property type="entry name" value="GERANYLGERANYL PYROPHOSPHATE SYNTHASE"/>
    <property type="match status" value="1"/>
</dbReference>
<keyword evidence="2" id="KW-1185">Reference proteome</keyword>
<organism evidence="1 2">
    <name type="scientific">Zophobas morio</name>
    <dbReference type="NCBI Taxonomy" id="2755281"/>
    <lineage>
        <taxon>Eukaryota</taxon>
        <taxon>Metazoa</taxon>
        <taxon>Ecdysozoa</taxon>
        <taxon>Arthropoda</taxon>
        <taxon>Hexapoda</taxon>
        <taxon>Insecta</taxon>
        <taxon>Pterygota</taxon>
        <taxon>Neoptera</taxon>
        <taxon>Endopterygota</taxon>
        <taxon>Coleoptera</taxon>
        <taxon>Polyphaga</taxon>
        <taxon>Cucujiformia</taxon>
        <taxon>Tenebrionidae</taxon>
        <taxon>Zophobas</taxon>
    </lineage>
</organism>
<name>A0AA38IJS0_9CUCU</name>
<reference evidence="1" key="1">
    <citation type="journal article" date="2023" name="G3 (Bethesda)">
        <title>Whole genome assemblies of Zophobas morio and Tenebrio molitor.</title>
        <authorList>
            <person name="Kaur S."/>
            <person name="Stinson S.A."/>
            <person name="diCenzo G.C."/>
        </authorList>
    </citation>
    <scope>NUCLEOTIDE SEQUENCE</scope>
    <source>
        <strain evidence="1">QUZm001</strain>
    </source>
</reference>
<evidence type="ECO:0000313" key="2">
    <source>
        <dbReference type="Proteomes" id="UP001168821"/>
    </source>
</evidence>
<dbReference type="InterPro" id="IPR008949">
    <property type="entry name" value="Isoprenoid_synthase_dom_sf"/>
</dbReference>
<dbReference type="GO" id="GO:0006744">
    <property type="term" value="P:ubiquinone biosynthetic process"/>
    <property type="evidence" value="ECO:0007669"/>
    <property type="project" value="TreeGrafter"/>
</dbReference>
<dbReference type="GO" id="GO:0005739">
    <property type="term" value="C:mitochondrion"/>
    <property type="evidence" value="ECO:0007669"/>
    <property type="project" value="TreeGrafter"/>
</dbReference>
<dbReference type="Proteomes" id="UP001168821">
    <property type="component" value="Unassembled WGS sequence"/>
</dbReference>
<dbReference type="GO" id="GO:1990234">
    <property type="term" value="C:transferase complex"/>
    <property type="evidence" value="ECO:0007669"/>
    <property type="project" value="TreeGrafter"/>
</dbReference>
<dbReference type="AlphaFoldDB" id="A0AA38IJS0"/>
<dbReference type="GO" id="GO:0008299">
    <property type="term" value="P:isoprenoid biosynthetic process"/>
    <property type="evidence" value="ECO:0007669"/>
    <property type="project" value="TreeGrafter"/>
</dbReference>
<gene>
    <name evidence="1" type="ORF">Zmor_013890</name>
</gene>
<accession>A0AA38IJS0</accession>
<dbReference type="Gene3D" id="1.10.600.10">
    <property type="entry name" value="Farnesyl Diphosphate Synthase"/>
    <property type="match status" value="1"/>
</dbReference>
<evidence type="ECO:0000313" key="1">
    <source>
        <dbReference type="EMBL" id="KAJ3654719.1"/>
    </source>
</evidence>
<dbReference type="PANTHER" id="PTHR12001:SF55">
    <property type="entry name" value="ALL TRANS-POLYPRENYL-DIPHOSPHATE SYNTHASE PDSS2"/>
    <property type="match status" value="1"/>
</dbReference>
<protein>
    <recommendedName>
        <fullName evidence="3">Decaprenyl-diphosphate synthase subunit 2</fullName>
    </recommendedName>
</protein>